<feature type="transmembrane region" description="Helical" evidence="5">
    <location>
        <begin position="89"/>
        <end position="109"/>
    </location>
</feature>
<dbReference type="GO" id="GO:0016020">
    <property type="term" value="C:membrane"/>
    <property type="evidence" value="ECO:0007669"/>
    <property type="project" value="UniProtKB-SubCell"/>
</dbReference>
<name>A0A4R8FSL4_9RHOB</name>
<dbReference type="InterPro" id="IPR013112">
    <property type="entry name" value="FAD-bd_8"/>
</dbReference>
<dbReference type="GO" id="GO:0016491">
    <property type="term" value="F:oxidoreductase activity"/>
    <property type="evidence" value="ECO:0007669"/>
    <property type="project" value="InterPro"/>
</dbReference>
<gene>
    <name evidence="7" type="ORF">EV657_12046</name>
</gene>
<feature type="transmembrane region" description="Helical" evidence="5">
    <location>
        <begin position="129"/>
        <end position="149"/>
    </location>
</feature>
<dbReference type="InterPro" id="IPR001433">
    <property type="entry name" value="OxRdtase_FAD/NAD-bd"/>
</dbReference>
<dbReference type="PANTHER" id="PTHR47354">
    <property type="entry name" value="NADH OXIDOREDUCTASE HCR"/>
    <property type="match status" value="1"/>
</dbReference>
<dbReference type="PANTHER" id="PTHR47354:SF5">
    <property type="entry name" value="PROTEIN RFBI"/>
    <property type="match status" value="1"/>
</dbReference>
<dbReference type="Proteomes" id="UP000295484">
    <property type="component" value="Unassembled WGS sequence"/>
</dbReference>
<accession>A0A4R8FSL4</accession>
<comment type="subcellular location">
    <subcellularLocation>
        <location evidence="1">Membrane</location>
        <topology evidence="1">Multi-pass membrane protein</topology>
    </subcellularLocation>
</comment>
<comment type="caution">
    <text evidence="7">The sequence shown here is derived from an EMBL/GenBank/DDBJ whole genome shotgun (WGS) entry which is preliminary data.</text>
</comment>
<sequence length="480" mass="50522">MPDRSPTPSSPRRGLPPRALAVLYLAAILLPLALAWTGGLEHRRLSMTLAAGAGIASAAMILMQMVTSGRFEAVSGRIGIDVTMAFHKWAAPTALVLALGHALLLVGPPDADHPHRLARRFFRMATEDGLVDGRLALGLLALIVGMALLRERLPLRYEIWRASHALGAVALVGTLLWHIASDARPAGLTLPWWGLFALAALVPAAGVYLRRLTRPAAADWRIAGLRPVAERLWELRLDPPAGGGLKFRAGQFAWLSFGGRRLPLFDHPFSIASAPGTPGLRFLIQEAGDFTGHLGQLASGTPVGLDAPHGSFGLAEGTGPVLLIAGGVGIAPILSVLDDLAARGDGRPVRLVYACRSPEAMVPDDLLRPACDRLGVVPLTLVDRGAGPGLAPGPLTEAHLRALLNGLDPGATRALICGPGPMMTMAADTLARLGLRPERIGYERFSYAVAESSARDRRMLSGFAALFAAIGAAVLAFALV</sequence>
<dbReference type="PRINTS" id="PR00410">
    <property type="entry name" value="PHEHYDRXLASE"/>
</dbReference>
<evidence type="ECO:0000256" key="3">
    <source>
        <dbReference type="ARBA" id="ARBA00022989"/>
    </source>
</evidence>
<feature type="domain" description="FAD-binding FR-type" evidence="6">
    <location>
        <begin position="215"/>
        <end position="315"/>
    </location>
</feature>
<dbReference type="Gene3D" id="2.40.30.10">
    <property type="entry name" value="Translation factors"/>
    <property type="match status" value="1"/>
</dbReference>
<feature type="transmembrane region" description="Helical" evidence="5">
    <location>
        <begin position="45"/>
        <end position="68"/>
    </location>
</feature>
<dbReference type="InterPro" id="IPR013130">
    <property type="entry name" value="Fe3_Rdtase_TM_dom"/>
</dbReference>
<dbReference type="InterPro" id="IPR039261">
    <property type="entry name" value="FNR_nucleotide-bd"/>
</dbReference>
<dbReference type="EMBL" id="SOEB01000020">
    <property type="protein sequence ID" value="TDX25411.1"/>
    <property type="molecule type" value="Genomic_DNA"/>
</dbReference>
<feature type="transmembrane region" description="Helical" evidence="5">
    <location>
        <begin position="161"/>
        <end position="180"/>
    </location>
</feature>
<feature type="transmembrane region" description="Helical" evidence="5">
    <location>
        <begin position="192"/>
        <end position="209"/>
    </location>
</feature>
<dbReference type="Pfam" id="PF08022">
    <property type="entry name" value="FAD_binding_8"/>
    <property type="match status" value="1"/>
</dbReference>
<dbReference type="Pfam" id="PF01794">
    <property type="entry name" value="Ferric_reduct"/>
    <property type="match status" value="1"/>
</dbReference>
<reference evidence="7 8" key="1">
    <citation type="submission" date="2019-03" db="EMBL/GenBank/DDBJ databases">
        <title>Genomic Encyclopedia of Type Strains, Phase IV (KMG-IV): sequencing the most valuable type-strain genomes for metagenomic binning, comparative biology and taxonomic classification.</title>
        <authorList>
            <person name="Goeker M."/>
        </authorList>
    </citation>
    <scope>NUCLEOTIDE SEQUENCE [LARGE SCALE GENOMIC DNA]</scope>
    <source>
        <strain evidence="7 8">JA181</strain>
    </source>
</reference>
<dbReference type="InterPro" id="IPR050415">
    <property type="entry name" value="MRET"/>
</dbReference>
<keyword evidence="3 5" id="KW-1133">Transmembrane helix</keyword>
<evidence type="ECO:0000256" key="4">
    <source>
        <dbReference type="ARBA" id="ARBA00023136"/>
    </source>
</evidence>
<evidence type="ECO:0000256" key="5">
    <source>
        <dbReference type="SAM" id="Phobius"/>
    </source>
</evidence>
<evidence type="ECO:0000313" key="8">
    <source>
        <dbReference type="Proteomes" id="UP000295484"/>
    </source>
</evidence>
<evidence type="ECO:0000313" key="7">
    <source>
        <dbReference type="EMBL" id="TDX25411.1"/>
    </source>
</evidence>
<dbReference type="RefSeq" id="WP_134078833.1">
    <property type="nucleotide sequence ID" value="NZ_SOEB01000020.1"/>
</dbReference>
<dbReference type="Gene3D" id="3.40.50.80">
    <property type="entry name" value="Nucleotide-binding domain of ferredoxin-NADP reductase (FNR) module"/>
    <property type="match status" value="1"/>
</dbReference>
<dbReference type="AlphaFoldDB" id="A0A4R8FSL4"/>
<evidence type="ECO:0000256" key="2">
    <source>
        <dbReference type="ARBA" id="ARBA00022692"/>
    </source>
</evidence>
<organism evidence="7 8">
    <name type="scientific">Rhodovulum visakhapatnamense</name>
    <dbReference type="NCBI Taxonomy" id="364297"/>
    <lineage>
        <taxon>Bacteria</taxon>
        <taxon>Pseudomonadati</taxon>
        <taxon>Pseudomonadota</taxon>
        <taxon>Alphaproteobacteria</taxon>
        <taxon>Rhodobacterales</taxon>
        <taxon>Paracoccaceae</taxon>
        <taxon>Rhodovulum</taxon>
    </lineage>
</organism>
<dbReference type="SUPFAM" id="SSF52343">
    <property type="entry name" value="Ferredoxin reductase-like, C-terminal NADP-linked domain"/>
    <property type="match status" value="1"/>
</dbReference>
<evidence type="ECO:0000256" key="1">
    <source>
        <dbReference type="ARBA" id="ARBA00004141"/>
    </source>
</evidence>
<evidence type="ECO:0000259" key="6">
    <source>
        <dbReference type="PROSITE" id="PS51384"/>
    </source>
</evidence>
<dbReference type="InterPro" id="IPR017927">
    <property type="entry name" value="FAD-bd_FR_type"/>
</dbReference>
<dbReference type="InterPro" id="IPR017938">
    <property type="entry name" value="Riboflavin_synthase-like_b-brl"/>
</dbReference>
<proteinExistence type="predicted"/>
<protein>
    <submittedName>
        <fullName evidence="7">Putative ferric reductase</fullName>
    </submittedName>
</protein>
<dbReference type="Pfam" id="PF00175">
    <property type="entry name" value="NAD_binding_1"/>
    <property type="match status" value="1"/>
</dbReference>
<feature type="transmembrane region" description="Helical" evidence="5">
    <location>
        <begin position="460"/>
        <end position="479"/>
    </location>
</feature>
<keyword evidence="2 5" id="KW-0812">Transmembrane</keyword>
<dbReference type="SUPFAM" id="SSF63380">
    <property type="entry name" value="Riboflavin synthase domain-like"/>
    <property type="match status" value="1"/>
</dbReference>
<dbReference type="PROSITE" id="PS51384">
    <property type="entry name" value="FAD_FR"/>
    <property type="match status" value="1"/>
</dbReference>
<keyword evidence="4 5" id="KW-0472">Membrane</keyword>